<evidence type="ECO:0000313" key="2">
    <source>
        <dbReference type="Proteomes" id="UP000093510"/>
    </source>
</evidence>
<evidence type="ECO:0000313" key="1">
    <source>
        <dbReference type="EMBL" id="OCB77950.1"/>
    </source>
</evidence>
<comment type="caution">
    <text evidence="1">The sequence shown here is derived from an EMBL/GenBank/DDBJ whole genome shotgun (WGS) entry which is preliminary data.</text>
</comment>
<gene>
    <name evidence="1" type="ORF">LPBF_03110</name>
</gene>
<reference evidence="1 2" key="1">
    <citation type="submission" date="2016-03" db="EMBL/GenBank/DDBJ databases">
        <authorList>
            <person name="Ploux O."/>
        </authorList>
    </citation>
    <scope>NUCLEOTIDE SEQUENCE [LARGE SCALE GENOMIC DNA]</scope>
    <source>
        <strain evidence="1 2">LPB0076</strain>
    </source>
</reference>
<sequence length="196" mass="22631">MTYQTLETIPYKIVLKIVHDPVLNLHLLTDEENPDLEKLELIWASIFEELIVLNTSSTSDEILKIECEISALNCKHDLIQLAIVALEFDYDEELANILRTYGYKITAENYYSDLEMVRRESQAILTSVKKYQSKLPKQDENQSLNKINIDEVLAFYCTILGGLDFDYNTVTYTKVMALQKQVSEKIKAIEKSNPKK</sequence>
<accession>A0A1B9E7L9</accession>
<organism evidence="1 2">
    <name type="scientific">Flavobacterium crassostreae</name>
    <dbReference type="NCBI Taxonomy" id="1763534"/>
    <lineage>
        <taxon>Bacteria</taxon>
        <taxon>Pseudomonadati</taxon>
        <taxon>Bacteroidota</taxon>
        <taxon>Flavobacteriia</taxon>
        <taxon>Flavobacteriales</taxon>
        <taxon>Flavobacteriaceae</taxon>
        <taxon>Flavobacterium</taxon>
    </lineage>
</organism>
<dbReference type="STRING" id="1763534.GCA_001831475_02647"/>
<dbReference type="EMBL" id="LVEP01000013">
    <property type="protein sequence ID" value="OCB77950.1"/>
    <property type="molecule type" value="Genomic_DNA"/>
</dbReference>
<keyword evidence="2" id="KW-1185">Reference proteome</keyword>
<dbReference type="RefSeq" id="WP_066332326.1">
    <property type="nucleotide sequence ID" value="NZ_CP017688.1"/>
</dbReference>
<proteinExistence type="predicted"/>
<dbReference type="Proteomes" id="UP000093510">
    <property type="component" value="Unassembled WGS sequence"/>
</dbReference>
<name>A0A1B9E7L9_9FLAO</name>
<dbReference type="AlphaFoldDB" id="A0A1B9E7L9"/>
<protein>
    <submittedName>
        <fullName evidence="1">Uncharacterized protein</fullName>
    </submittedName>
</protein>